<dbReference type="RefSeq" id="XP_033576550.1">
    <property type="nucleotide sequence ID" value="XM_033726472.1"/>
</dbReference>
<dbReference type="GeneID" id="54467365"/>
<reference evidence="3" key="3">
    <citation type="submission" date="2025-04" db="UniProtKB">
        <authorList>
            <consortium name="RefSeq"/>
        </authorList>
    </citation>
    <scope>IDENTIFICATION</scope>
    <source>
        <strain evidence="3">CBS 304.34</strain>
    </source>
</reference>
<evidence type="ECO:0000313" key="2">
    <source>
        <dbReference type="Proteomes" id="UP000504636"/>
    </source>
</evidence>
<dbReference type="EMBL" id="MU003701">
    <property type="protein sequence ID" value="KAF2809586.1"/>
    <property type="molecule type" value="Genomic_DNA"/>
</dbReference>
<reference evidence="3" key="2">
    <citation type="submission" date="2020-04" db="EMBL/GenBank/DDBJ databases">
        <authorList>
            <consortium name="NCBI Genome Project"/>
        </authorList>
    </citation>
    <scope>NUCLEOTIDE SEQUENCE</scope>
    <source>
        <strain evidence="3">CBS 304.34</strain>
    </source>
</reference>
<accession>A0A6A6YL34</accession>
<evidence type="ECO:0000313" key="1">
    <source>
        <dbReference type="EMBL" id="KAF2809586.1"/>
    </source>
</evidence>
<keyword evidence="2" id="KW-1185">Reference proteome</keyword>
<evidence type="ECO:0000313" key="3">
    <source>
        <dbReference type="RefSeq" id="XP_033576550.1"/>
    </source>
</evidence>
<name>A0A6A6YL34_9PEZI</name>
<sequence length="255" mass="27880">MRPPSSPQPLRPPAVHRASWLRLRLSLDRLRQRTQRQRALAVVLPSVSPWRGRSKPTLGTGMPTACRGRGVPRSSRFLQRCRGRDSTPTPQIRTIAISNSDPAVGRAGQRMGGHRFLAPRVPRSTPASVREGCSNPRILSLTSSLCPQGWPLCATAGVTVPSARTLTFSWHRDSPRDWPPYGHAALGGRPRFPPSRFSHGAARHGRPWQNLRVFQPATLGSVITAATRCHRGSLAGPAASTDAVWQFGEAQHYGP</sequence>
<protein>
    <submittedName>
        <fullName evidence="1 3">Uncharacterized protein</fullName>
    </submittedName>
</protein>
<gene>
    <name evidence="1 3" type="ORF">BDZ99DRAFT_532074</name>
</gene>
<proteinExistence type="predicted"/>
<dbReference type="Proteomes" id="UP000504636">
    <property type="component" value="Unplaced"/>
</dbReference>
<organism evidence="1">
    <name type="scientific">Mytilinidion resinicola</name>
    <dbReference type="NCBI Taxonomy" id="574789"/>
    <lineage>
        <taxon>Eukaryota</taxon>
        <taxon>Fungi</taxon>
        <taxon>Dikarya</taxon>
        <taxon>Ascomycota</taxon>
        <taxon>Pezizomycotina</taxon>
        <taxon>Dothideomycetes</taxon>
        <taxon>Pleosporomycetidae</taxon>
        <taxon>Mytilinidiales</taxon>
        <taxon>Mytilinidiaceae</taxon>
        <taxon>Mytilinidion</taxon>
    </lineage>
</organism>
<dbReference type="AlphaFoldDB" id="A0A6A6YL34"/>
<reference evidence="1 3" key="1">
    <citation type="journal article" date="2020" name="Stud. Mycol.">
        <title>101 Dothideomycetes genomes: a test case for predicting lifestyles and emergence of pathogens.</title>
        <authorList>
            <person name="Haridas S."/>
            <person name="Albert R."/>
            <person name="Binder M."/>
            <person name="Bloem J."/>
            <person name="Labutti K."/>
            <person name="Salamov A."/>
            <person name="Andreopoulos B."/>
            <person name="Baker S."/>
            <person name="Barry K."/>
            <person name="Bills G."/>
            <person name="Bluhm B."/>
            <person name="Cannon C."/>
            <person name="Castanera R."/>
            <person name="Culley D."/>
            <person name="Daum C."/>
            <person name="Ezra D."/>
            <person name="Gonzalez J."/>
            <person name="Henrissat B."/>
            <person name="Kuo A."/>
            <person name="Liang C."/>
            <person name="Lipzen A."/>
            <person name="Lutzoni F."/>
            <person name="Magnuson J."/>
            <person name="Mondo S."/>
            <person name="Nolan M."/>
            <person name="Ohm R."/>
            <person name="Pangilinan J."/>
            <person name="Park H.-J."/>
            <person name="Ramirez L."/>
            <person name="Alfaro M."/>
            <person name="Sun H."/>
            <person name="Tritt A."/>
            <person name="Yoshinaga Y."/>
            <person name="Zwiers L.-H."/>
            <person name="Turgeon B."/>
            <person name="Goodwin S."/>
            <person name="Spatafora J."/>
            <person name="Crous P."/>
            <person name="Grigoriev I."/>
        </authorList>
    </citation>
    <scope>NUCLEOTIDE SEQUENCE</scope>
    <source>
        <strain evidence="1 3">CBS 304.34</strain>
    </source>
</reference>